<evidence type="ECO:0000313" key="4">
    <source>
        <dbReference type="Proteomes" id="UP001205906"/>
    </source>
</evidence>
<evidence type="ECO:0000256" key="1">
    <source>
        <dbReference type="SAM" id="Phobius"/>
    </source>
</evidence>
<evidence type="ECO:0000313" key="3">
    <source>
        <dbReference type="EMBL" id="MCO6049842.1"/>
    </source>
</evidence>
<dbReference type="InterPro" id="IPR028087">
    <property type="entry name" value="Tad_N"/>
</dbReference>
<dbReference type="Pfam" id="PF13400">
    <property type="entry name" value="Tad"/>
    <property type="match status" value="1"/>
</dbReference>
<keyword evidence="4" id="KW-1185">Reference proteome</keyword>
<organism evidence="3 4">
    <name type="scientific">Mesorhizobium liriopis</name>
    <dbReference type="NCBI Taxonomy" id="2953882"/>
    <lineage>
        <taxon>Bacteria</taxon>
        <taxon>Pseudomonadati</taxon>
        <taxon>Pseudomonadota</taxon>
        <taxon>Alphaproteobacteria</taxon>
        <taxon>Hyphomicrobiales</taxon>
        <taxon>Phyllobacteriaceae</taxon>
        <taxon>Mesorhizobium</taxon>
    </lineage>
</organism>
<dbReference type="EMBL" id="JAMXQS010000004">
    <property type="protein sequence ID" value="MCO6049842.1"/>
    <property type="molecule type" value="Genomic_DNA"/>
</dbReference>
<accession>A0ABT1C4T1</accession>
<gene>
    <name evidence="3" type="ORF">NGM99_08550</name>
</gene>
<dbReference type="InterPro" id="IPR036465">
    <property type="entry name" value="vWFA_dom_sf"/>
</dbReference>
<name>A0ABT1C4T1_9HYPH</name>
<proteinExistence type="predicted"/>
<comment type="caution">
    <text evidence="3">The sequence shown here is derived from an EMBL/GenBank/DDBJ whole genome shotgun (WGS) entry which is preliminary data.</text>
</comment>
<feature type="domain" description="Putative Flp pilus-assembly TadG-like N-terminal" evidence="2">
    <location>
        <begin position="14"/>
        <end position="60"/>
    </location>
</feature>
<reference evidence="3 4" key="1">
    <citation type="submission" date="2022-06" db="EMBL/GenBank/DDBJ databases">
        <title>Mesorhizobium sp. strain RP14 Genome sequencing and assembly.</title>
        <authorList>
            <person name="Kim I."/>
        </authorList>
    </citation>
    <scope>NUCLEOTIDE SEQUENCE [LARGE SCALE GENOMIC DNA]</scope>
    <source>
        <strain evidence="4">RP14(2022)</strain>
    </source>
</reference>
<dbReference type="Gene3D" id="3.40.50.410">
    <property type="entry name" value="von Willebrand factor, type A domain"/>
    <property type="match status" value="2"/>
</dbReference>
<keyword evidence="1" id="KW-0472">Membrane</keyword>
<keyword evidence="1" id="KW-0812">Transmembrane</keyword>
<dbReference type="RefSeq" id="WP_252818004.1">
    <property type="nucleotide sequence ID" value="NZ_JAMXQS010000004.1"/>
</dbReference>
<dbReference type="SUPFAM" id="SSF53300">
    <property type="entry name" value="vWA-like"/>
    <property type="match status" value="1"/>
</dbReference>
<keyword evidence="1" id="KW-1133">Transmembrane helix</keyword>
<protein>
    <submittedName>
        <fullName evidence="3">Pilus assembly protein</fullName>
    </submittedName>
</protein>
<sequence length="522" mass="56842">MSGILKRFWKDQSGAYAIMMGIATIPLLLGVGTAVDYGRLVRARSHIQQLADGTALALAASRETKKSELDKLADNYVKSNTEKDILDKITGITVDPSDEEIKITLDSTVSTYFMSLANIRTMNVTAGAVADRALLGKLEVSLVLDNTDSMTVDNKIGTLKKAATNLVTALFKENDSGDGKVRVSLVPYAEQINIGLKNRKAPYLSVPDDYYATSSKTTTTTTPGYWKQDTKKTNECLAWNEAKTTTTTTERDGVMYTTTTTTPRSCKEYRYENVGQPYWVEEKTETKTTTTTTQYSWYGCIGARVDSSAKQILNDQKPSFKYPGYLTTPSVKQRCLTEVLPLNASQSTIKAAISGMITSRSGYTPNTFIPGGMMWGINTLSPEGPFGTGSDAPGAYDPKNQEPRKAIVLMTDGLNTQRVLTTGIQNTEYLKGTNFIGSPTAATAGAQRAAVNADSITLCDYAKSKGIEVFTVAFAVPEGDPKSMLKKCATDESHYYDATDADKLLEAFEGIARSLRVVRLVK</sequence>
<evidence type="ECO:0000259" key="2">
    <source>
        <dbReference type="Pfam" id="PF13400"/>
    </source>
</evidence>
<dbReference type="Proteomes" id="UP001205906">
    <property type="component" value="Unassembled WGS sequence"/>
</dbReference>
<feature type="transmembrane region" description="Helical" evidence="1">
    <location>
        <begin position="15"/>
        <end position="35"/>
    </location>
</feature>